<evidence type="ECO:0000313" key="3">
    <source>
        <dbReference type="EMBL" id="KOO26954.1"/>
    </source>
</evidence>
<dbReference type="AlphaFoldDB" id="A0A0M0JK76"/>
<keyword evidence="2" id="KW-0472">Membrane</keyword>
<evidence type="ECO:0000256" key="1">
    <source>
        <dbReference type="SAM" id="MobiDB-lite"/>
    </source>
</evidence>
<accession>A0A0M0JK76</accession>
<evidence type="ECO:0000313" key="4">
    <source>
        <dbReference type="Proteomes" id="UP000037460"/>
    </source>
</evidence>
<organism evidence="3 4">
    <name type="scientific">Chrysochromulina tobinii</name>
    <dbReference type="NCBI Taxonomy" id="1460289"/>
    <lineage>
        <taxon>Eukaryota</taxon>
        <taxon>Haptista</taxon>
        <taxon>Haptophyta</taxon>
        <taxon>Prymnesiophyceae</taxon>
        <taxon>Prymnesiales</taxon>
        <taxon>Chrysochromulinaceae</taxon>
        <taxon>Chrysochromulina</taxon>
    </lineage>
</organism>
<sequence length="105" mass="11538">MAPSATTIILVGAAGAAAIYLFILRQRRLAMLPTDEEQAWLDEQLRTPRPPCMSPGSQVSDEEQKWLDKQIQNVETEDMLDDARQAAYAPGEGSSPKKPPSKKGQ</sequence>
<proteinExistence type="predicted"/>
<keyword evidence="2" id="KW-0812">Transmembrane</keyword>
<keyword evidence="2" id="KW-1133">Transmembrane helix</keyword>
<evidence type="ECO:0000256" key="2">
    <source>
        <dbReference type="SAM" id="Phobius"/>
    </source>
</evidence>
<reference evidence="4" key="1">
    <citation type="journal article" date="2015" name="PLoS Genet.">
        <title>Genome Sequence and Transcriptome Analyses of Chrysochromulina tobin: Metabolic Tools for Enhanced Algal Fitness in the Prominent Order Prymnesiales (Haptophyceae).</title>
        <authorList>
            <person name="Hovde B.T."/>
            <person name="Deodato C.R."/>
            <person name="Hunsperger H.M."/>
            <person name="Ryken S.A."/>
            <person name="Yost W."/>
            <person name="Jha R.K."/>
            <person name="Patterson J."/>
            <person name="Monnat R.J. Jr."/>
            <person name="Barlow S.B."/>
            <person name="Starkenburg S.R."/>
            <person name="Cattolico R.A."/>
        </authorList>
    </citation>
    <scope>NUCLEOTIDE SEQUENCE</scope>
    <source>
        <strain evidence="4">CCMP291</strain>
    </source>
</reference>
<gene>
    <name evidence="3" type="ORF">Ctob_002646</name>
</gene>
<keyword evidence="4" id="KW-1185">Reference proteome</keyword>
<comment type="caution">
    <text evidence="3">The sequence shown here is derived from an EMBL/GenBank/DDBJ whole genome shotgun (WGS) entry which is preliminary data.</text>
</comment>
<protein>
    <submittedName>
        <fullName evidence="3">Uncharacterized protein</fullName>
    </submittedName>
</protein>
<feature type="region of interest" description="Disordered" evidence="1">
    <location>
        <begin position="43"/>
        <end position="105"/>
    </location>
</feature>
<dbReference type="EMBL" id="JWZX01002781">
    <property type="protein sequence ID" value="KOO26954.1"/>
    <property type="molecule type" value="Genomic_DNA"/>
</dbReference>
<feature type="transmembrane region" description="Helical" evidence="2">
    <location>
        <begin position="6"/>
        <end position="24"/>
    </location>
</feature>
<name>A0A0M0JK76_9EUKA</name>
<dbReference type="Proteomes" id="UP000037460">
    <property type="component" value="Unassembled WGS sequence"/>
</dbReference>